<keyword evidence="2" id="KW-0614">Plasmid</keyword>
<dbReference type="EMBL" id="KX364409">
    <property type="protein sequence ID" value="AOZ60642.1"/>
    <property type="molecule type" value="Genomic_DNA"/>
</dbReference>
<organism evidence="2">
    <name type="scientific">Aeromonas salmonicida subsp. salmonicida</name>
    <dbReference type="NCBI Taxonomy" id="29491"/>
    <lineage>
        <taxon>Bacteria</taxon>
        <taxon>Pseudomonadati</taxon>
        <taxon>Pseudomonadota</taxon>
        <taxon>Gammaproteobacteria</taxon>
        <taxon>Aeromonadales</taxon>
        <taxon>Aeromonadaceae</taxon>
        <taxon>Aeromonas</taxon>
    </lineage>
</organism>
<evidence type="ECO:0000256" key="1">
    <source>
        <dbReference type="SAM" id="SignalP"/>
    </source>
</evidence>
<sequence>MKNSLLIYLFISFSVVAGPVDDHKPFAKEINNNATDSVKTGDPWNVPNYEEPHPNYDHLMNNSEQLKQEGAAATSNSEAAQVIYGLPKRDTSFKDDTWFKNAQNIEKNPDNVLDLSGEESQCTTTTIPGEKYVENVSCIDAETSVEKSCSEGVVVEVDADYDYQCNKTRESEGKSCAVGRIINVTKTNRYRCTKTQIFTEETCEQWWEIIPSNTTACDYGWDKSGNICVRPANITCPAGESLNGAGQCVATVKTAATPVCSAGSYNGSTRMCDVPIKDVPMPHGNCPILPNFGPLKRVVYSGAGYWICTYGGAAIDPSYVCSAGETLSNSECVRQVTHPANKQCPAESQLLVNGCNSSGCASGSVADNLCGKAAANTAPTMKWHDNCAQKGIGN</sequence>
<evidence type="ECO:0000313" key="2">
    <source>
        <dbReference type="EMBL" id="AOZ60642.1"/>
    </source>
</evidence>
<reference evidence="2" key="1">
    <citation type="journal article" date="2016" name="Sci. Rep.">
        <title>Diversity of antibiotic-resistance genes in Canadian isolates of Aeromonas salmonicida subsp. salmonicida: dominance of pSN254b and discovery of pAsa8.</title>
        <authorList>
            <person name="Trudel M.V."/>
            <person name="Vincent A.T."/>
            <person name="Attere S.A."/>
            <person name="Labbe M."/>
            <person name="Derome N."/>
            <person name="Culley A.I."/>
            <person name="Charette S.J."/>
        </authorList>
    </citation>
    <scope>NUCLEOTIDE SEQUENCE</scope>
    <source>
        <strain evidence="2">M16474-11</strain>
        <plasmid evidence="2">pAsa8</plasmid>
    </source>
</reference>
<protein>
    <submittedName>
        <fullName evidence="2">Putative truncated IncF plasmid conjugative transfer protein TraN</fullName>
    </submittedName>
</protein>
<dbReference type="AlphaFoldDB" id="A0A1I9S250"/>
<feature type="chain" id="PRO_5009605625" evidence="1">
    <location>
        <begin position="18"/>
        <end position="394"/>
    </location>
</feature>
<name>A0A1I9S250_AERSS</name>
<keyword evidence="1" id="KW-0732">Signal</keyword>
<proteinExistence type="predicted"/>
<geneLocation type="plasmid" evidence="2">
    <name>pAsa8</name>
</geneLocation>
<accession>A0A1I9S250</accession>
<dbReference type="RefSeq" id="WP_137736220.1">
    <property type="nucleotide sequence ID" value="NZ_LAIT01000019.1"/>
</dbReference>
<feature type="signal peptide" evidence="1">
    <location>
        <begin position="1"/>
        <end position="17"/>
    </location>
</feature>